<evidence type="ECO:0000313" key="4">
    <source>
        <dbReference type="Proteomes" id="UP000762676"/>
    </source>
</evidence>
<proteinExistence type="predicted"/>
<comment type="caution">
    <text evidence="3">The sequence shown here is derived from an EMBL/GenBank/DDBJ whole genome shotgun (WGS) entry which is preliminary data.</text>
</comment>
<dbReference type="Proteomes" id="UP000762676">
    <property type="component" value="Unassembled WGS sequence"/>
</dbReference>
<protein>
    <submittedName>
        <fullName evidence="3">Chitin synthase</fullName>
    </submittedName>
</protein>
<keyword evidence="4" id="KW-1185">Reference proteome</keyword>
<dbReference type="AlphaFoldDB" id="A0AAV4JNP3"/>
<feature type="transmembrane region" description="Helical" evidence="2">
    <location>
        <begin position="115"/>
        <end position="138"/>
    </location>
</feature>
<feature type="non-terminal residue" evidence="3">
    <location>
        <position position="1"/>
    </location>
</feature>
<feature type="transmembrane region" description="Helical" evidence="2">
    <location>
        <begin position="73"/>
        <end position="95"/>
    </location>
</feature>
<reference evidence="3 4" key="1">
    <citation type="journal article" date="2021" name="Elife">
        <title>Chloroplast acquisition without the gene transfer in kleptoplastic sea slugs, Plakobranchus ocellatus.</title>
        <authorList>
            <person name="Maeda T."/>
            <person name="Takahashi S."/>
            <person name="Yoshida T."/>
            <person name="Shimamura S."/>
            <person name="Takaki Y."/>
            <person name="Nagai Y."/>
            <person name="Toyoda A."/>
            <person name="Suzuki Y."/>
            <person name="Arimoto A."/>
            <person name="Ishii H."/>
            <person name="Satoh N."/>
            <person name="Nishiyama T."/>
            <person name="Hasebe M."/>
            <person name="Maruyama T."/>
            <person name="Minagawa J."/>
            <person name="Obokata J."/>
            <person name="Shigenobu S."/>
        </authorList>
    </citation>
    <scope>NUCLEOTIDE SEQUENCE [LARGE SCALE GENOMIC DNA]</scope>
</reference>
<feature type="region of interest" description="Disordered" evidence="1">
    <location>
        <begin position="12"/>
        <end position="35"/>
    </location>
</feature>
<gene>
    <name evidence="3" type="ORF">ElyMa_003367800</name>
</gene>
<evidence type="ECO:0000256" key="1">
    <source>
        <dbReference type="SAM" id="MobiDB-lite"/>
    </source>
</evidence>
<dbReference type="EMBL" id="BMAT01006937">
    <property type="protein sequence ID" value="GFS22587.1"/>
    <property type="molecule type" value="Genomic_DNA"/>
</dbReference>
<feature type="compositionally biased region" description="Polar residues" evidence="1">
    <location>
        <begin position="14"/>
        <end position="28"/>
    </location>
</feature>
<keyword evidence="2" id="KW-1133">Transmembrane helix</keyword>
<sequence>VKDWIDVLNMEPASDQSNDGADTLNNAAEDTGHRTEKNANLLDRGAWDRFQIVPRDNRPDHASLQTGMKLMKAVWYVVSLVIVCGMALVSKLTFLTLTSGRVKGTRGDSSDPSPTLTLLCICFPYLCNVVVFTGRSLFGSSGWPSFKMIFVMLLLELCHTAGMCLLAFRVLPLVDMLRALIILTSIYSAPALLMTFSYVMNKINGKDGSLFKAFLGEHE</sequence>
<evidence type="ECO:0000256" key="2">
    <source>
        <dbReference type="SAM" id="Phobius"/>
    </source>
</evidence>
<accession>A0AAV4JNP3</accession>
<evidence type="ECO:0000313" key="3">
    <source>
        <dbReference type="EMBL" id="GFS22587.1"/>
    </source>
</evidence>
<keyword evidence="2" id="KW-0472">Membrane</keyword>
<name>A0AAV4JNP3_9GAST</name>
<feature type="transmembrane region" description="Helical" evidence="2">
    <location>
        <begin position="150"/>
        <end position="171"/>
    </location>
</feature>
<organism evidence="3 4">
    <name type="scientific">Elysia marginata</name>
    <dbReference type="NCBI Taxonomy" id="1093978"/>
    <lineage>
        <taxon>Eukaryota</taxon>
        <taxon>Metazoa</taxon>
        <taxon>Spiralia</taxon>
        <taxon>Lophotrochozoa</taxon>
        <taxon>Mollusca</taxon>
        <taxon>Gastropoda</taxon>
        <taxon>Heterobranchia</taxon>
        <taxon>Euthyneura</taxon>
        <taxon>Panpulmonata</taxon>
        <taxon>Sacoglossa</taxon>
        <taxon>Placobranchoidea</taxon>
        <taxon>Plakobranchidae</taxon>
        <taxon>Elysia</taxon>
    </lineage>
</organism>
<keyword evidence="2" id="KW-0812">Transmembrane</keyword>
<feature type="transmembrane region" description="Helical" evidence="2">
    <location>
        <begin position="177"/>
        <end position="199"/>
    </location>
</feature>